<gene>
    <name evidence="3" type="ORF">I303_07412</name>
    <name evidence="4" type="ORF">I303_108261</name>
</gene>
<evidence type="ECO:0000256" key="1">
    <source>
        <dbReference type="SAM" id="MobiDB-lite"/>
    </source>
</evidence>
<feature type="region of interest" description="Disordered" evidence="1">
    <location>
        <begin position="125"/>
        <end position="150"/>
    </location>
</feature>
<keyword evidence="2" id="KW-1133">Transmembrane helix</keyword>
<dbReference type="AlphaFoldDB" id="A0A1A5ZXV9"/>
<protein>
    <recommendedName>
        <fullName evidence="6">Transmembrane protein</fullName>
    </recommendedName>
</protein>
<dbReference type="KEGG" id="kdj:28971111"/>
<dbReference type="EMBL" id="CP144540">
    <property type="protein sequence ID" value="WWC65641.1"/>
    <property type="molecule type" value="Genomic_DNA"/>
</dbReference>
<evidence type="ECO:0000313" key="4">
    <source>
        <dbReference type="EMBL" id="WWC65641.1"/>
    </source>
</evidence>
<organism evidence="3">
    <name type="scientific">Kwoniella dejecticola CBS 10117</name>
    <dbReference type="NCBI Taxonomy" id="1296121"/>
    <lineage>
        <taxon>Eukaryota</taxon>
        <taxon>Fungi</taxon>
        <taxon>Dikarya</taxon>
        <taxon>Basidiomycota</taxon>
        <taxon>Agaricomycotina</taxon>
        <taxon>Tremellomycetes</taxon>
        <taxon>Tremellales</taxon>
        <taxon>Cryptococcaceae</taxon>
        <taxon>Kwoniella</taxon>
    </lineage>
</organism>
<dbReference type="VEuPathDB" id="FungiDB:I303_07412"/>
<dbReference type="Proteomes" id="UP000078595">
    <property type="component" value="Chromosome 11"/>
</dbReference>
<reference evidence="4" key="2">
    <citation type="submission" date="2013-07" db="EMBL/GenBank/DDBJ databases">
        <authorList>
            <consortium name="The Broad Institute Genome Sequencing Platform"/>
            <person name="Cuomo C."/>
            <person name="Litvintseva A."/>
            <person name="Chen Y."/>
            <person name="Heitman J."/>
            <person name="Sun S."/>
            <person name="Springer D."/>
            <person name="Dromer F."/>
            <person name="Young S.K."/>
            <person name="Zeng Q."/>
            <person name="Gargeya S."/>
            <person name="Fitzgerald M."/>
            <person name="Abouelleil A."/>
            <person name="Alvarado L."/>
            <person name="Berlin A.M."/>
            <person name="Chapman S.B."/>
            <person name="Dewar J."/>
            <person name="Goldberg J."/>
            <person name="Griggs A."/>
            <person name="Gujja S."/>
            <person name="Hansen M."/>
            <person name="Howarth C."/>
            <person name="Imamovic A."/>
            <person name="Larimer J."/>
            <person name="McCowan C."/>
            <person name="Murphy C."/>
            <person name="Pearson M."/>
            <person name="Priest M."/>
            <person name="Roberts A."/>
            <person name="Saif S."/>
            <person name="Shea T."/>
            <person name="Sykes S."/>
            <person name="Wortman J."/>
            <person name="Nusbaum C."/>
            <person name="Birren B."/>
        </authorList>
    </citation>
    <scope>NUCLEOTIDE SEQUENCE</scope>
    <source>
        <strain evidence="4">CBS 10117</strain>
    </source>
</reference>
<evidence type="ECO:0008006" key="6">
    <source>
        <dbReference type="Google" id="ProtNLM"/>
    </source>
</evidence>
<dbReference type="OrthoDB" id="2564743at2759"/>
<feature type="transmembrane region" description="Helical" evidence="2">
    <location>
        <begin position="93"/>
        <end position="114"/>
    </location>
</feature>
<sequence>MYIIPTLHPRATITATSGGLTFTFTEPVSTSSGSSSSRGTATATGAAISSRTASYYSATSRASSSRYSYYSYPTYTSSSSRSSSSGLSSPLKIFIPIFATFFAIVVLVFIITAVRRADMHRRFHSKTPPRMGATNIPQIPINRSNSPFDIDSPRVTPYPAPMSQAYTANTSGPVIQDIPSAYQSIPTARDQTHNLPGYQYQASEAGMTMPPTYDEVLRGNNR</sequence>
<dbReference type="RefSeq" id="XP_018260491.1">
    <property type="nucleotide sequence ID" value="XM_018410681.1"/>
</dbReference>
<accession>A0A1A5ZXV9</accession>
<reference evidence="4" key="3">
    <citation type="submission" date="2024-02" db="EMBL/GenBank/DDBJ databases">
        <title>Comparative genomics of Cryptococcus and Kwoniella reveals pathogenesis evolution and contrasting modes of karyotype evolution via chromosome fusion or intercentromeric recombination.</title>
        <authorList>
            <person name="Coelho M.A."/>
            <person name="David-Palma M."/>
            <person name="Shea T."/>
            <person name="Bowers K."/>
            <person name="McGinley-Smith S."/>
            <person name="Mohammad A.W."/>
            <person name="Gnirke A."/>
            <person name="Yurkov A.M."/>
            <person name="Nowrousian M."/>
            <person name="Sun S."/>
            <person name="Cuomo C.A."/>
            <person name="Heitman J."/>
        </authorList>
    </citation>
    <scope>NUCLEOTIDE SEQUENCE</scope>
    <source>
        <strain evidence="4">CBS 10117</strain>
    </source>
</reference>
<evidence type="ECO:0000313" key="5">
    <source>
        <dbReference type="Proteomes" id="UP000078595"/>
    </source>
</evidence>
<feature type="compositionally biased region" description="Polar residues" evidence="1">
    <location>
        <begin position="135"/>
        <end position="147"/>
    </location>
</feature>
<evidence type="ECO:0000256" key="2">
    <source>
        <dbReference type="SAM" id="Phobius"/>
    </source>
</evidence>
<proteinExistence type="predicted"/>
<keyword evidence="2" id="KW-0812">Transmembrane</keyword>
<dbReference type="GeneID" id="28971111"/>
<evidence type="ECO:0000313" key="3">
    <source>
        <dbReference type="EMBL" id="OBR82649.1"/>
    </source>
</evidence>
<reference evidence="3" key="1">
    <citation type="submission" date="2013-07" db="EMBL/GenBank/DDBJ databases">
        <title>The Genome Sequence of Cryptococcus dejecticola CBS10117.</title>
        <authorList>
            <consortium name="The Broad Institute Genome Sequencing Platform"/>
            <person name="Cuomo C."/>
            <person name="Litvintseva A."/>
            <person name="Chen Y."/>
            <person name="Heitman J."/>
            <person name="Sun S."/>
            <person name="Springer D."/>
            <person name="Dromer F."/>
            <person name="Young S.K."/>
            <person name="Zeng Q."/>
            <person name="Gargeya S."/>
            <person name="Fitzgerald M."/>
            <person name="Abouelleil A."/>
            <person name="Alvarado L."/>
            <person name="Berlin A.M."/>
            <person name="Chapman S.B."/>
            <person name="Dewar J."/>
            <person name="Goldberg J."/>
            <person name="Griggs A."/>
            <person name="Gujja S."/>
            <person name="Hansen M."/>
            <person name="Howarth C."/>
            <person name="Imamovic A."/>
            <person name="Larimer J."/>
            <person name="McCowan C."/>
            <person name="Murphy C."/>
            <person name="Pearson M."/>
            <person name="Priest M."/>
            <person name="Roberts A."/>
            <person name="Saif S."/>
            <person name="Shea T."/>
            <person name="Sykes S."/>
            <person name="Wortman J."/>
            <person name="Nusbaum C."/>
            <person name="Birren B."/>
        </authorList>
    </citation>
    <scope>NUCLEOTIDE SEQUENCE [LARGE SCALE GENOMIC DNA]</scope>
    <source>
        <strain evidence="3">CBS 10117</strain>
    </source>
</reference>
<name>A0A1A5ZXV9_9TREE</name>
<keyword evidence="2" id="KW-0472">Membrane</keyword>
<keyword evidence="5" id="KW-1185">Reference proteome</keyword>
<dbReference type="EMBL" id="KI894035">
    <property type="protein sequence ID" value="OBR82649.1"/>
    <property type="molecule type" value="Genomic_DNA"/>
</dbReference>